<organism evidence="10 11">
    <name type="scientific">Lojkania enalia</name>
    <dbReference type="NCBI Taxonomy" id="147567"/>
    <lineage>
        <taxon>Eukaryota</taxon>
        <taxon>Fungi</taxon>
        <taxon>Dikarya</taxon>
        <taxon>Ascomycota</taxon>
        <taxon>Pezizomycotina</taxon>
        <taxon>Dothideomycetes</taxon>
        <taxon>Pleosporomycetidae</taxon>
        <taxon>Pleosporales</taxon>
        <taxon>Pleosporales incertae sedis</taxon>
        <taxon>Lojkania</taxon>
    </lineage>
</organism>
<keyword evidence="2" id="KW-0507">mRNA processing</keyword>
<evidence type="ECO:0000256" key="3">
    <source>
        <dbReference type="ARBA" id="ARBA00022737"/>
    </source>
</evidence>
<dbReference type="AlphaFoldDB" id="A0A9P4K9H8"/>
<keyword evidence="4 6" id="KW-0694">RNA-binding</keyword>
<dbReference type="InterPro" id="IPR000504">
    <property type="entry name" value="RRM_dom"/>
</dbReference>
<sequence length="379" mass="43549">MASPGPASQSPTASKRTPFPQDVDDFKNDERISYSFADSKYLLVDEDGEEWEWNSSVNKWFVPATEEEVAAMQANYGGHWDDESHETELSKSQQKKRKAAELAEAASKKAKVQNENRAVFVRGLPLDATLLEIEEEFGRFAGLIDEGVDGKKRVTMYTDDDGNFKGEALIVFFRKESVRQAINLCDDRELRYGCGVKMIVEEAQQSYKKSQNTGDMKFKREEKKAAERNRAEMNRKLAEWSDDEAPVDYLPKNKYANYAILKHCFTLDEIDEDPGLILYIKEDFREEAETCGEVTNVVLYDKEPEGVMMFRFKEDHQAAKFVKKYNGKLYGEKGKKQKLIGYVPIDRFRFRKSGKKGAEDSEEEAERLERFGQSLEAKK</sequence>
<dbReference type="GO" id="GO:0005686">
    <property type="term" value="C:U2 snRNP"/>
    <property type="evidence" value="ECO:0007669"/>
    <property type="project" value="TreeGrafter"/>
</dbReference>
<evidence type="ECO:0000256" key="4">
    <source>
        <dbReference type="ARBA" id="ARBA00022884"/>
    </source>
</evidence>
<evidence type="ECO:0000256" key="1">
    <source>
        <dbReference type="ARBA" id="ARBA00007747"/>
    </source>
</evidence>
<dbReference type="SUPFAM" id="SSF54928">
    <property type="entry name" value="RNA-binding domain, RBD"/>
    <property type="match status" value="1"/>
</dbReference>
<dbReference type="PANTHER" id="PTHR15608">
    <property type="entry name" value="SPLICING FACTOR U2AF-ASSOCIATED PROTEIN 2"/>
    <property type="match status" value="1"/>
</dbReference>
<keyword evidence="5" id="KW-0508">mRNA splicing</keyword>
<reference evidence="11" key="1">
    <citation type="journal article" date="2020" name="Stud. Mycol.">
        <title>101 Dothideomycetes genomes: A test case for predicting lifestyles and emergence of pathogens.</title>
        <authorList>
            <person name="Haridas S."/>
            <person name="Albert R."/>
            <person name="Binder M."/>
            <person name="Bloem J."/>
            <person name="LaButti K."/>
            <person name="Salamov A."/>
            <person name="Andreopoulos B."/>
            <person name="Baker S."/>
            <person name="Barry K."/>
            <person name="Bills G."/>
            <person name="Bluhm B."/>
            <person name="Cannon C."/>
            <person name="Castanera R."/>
            <person name="Culley D."/>
            <person name="Daum C."/>
            <person name="Ezra D."/>
            <person name="Gonzalez J."/>
            <person name="Henrissat B."/>
            <person name="Kuo A."/>
            <person name="Liang C."/>
            <person name="Lipzen A."/>
            <person name="Lutzoni F."/>
            <person name="Magnuson J."/>
            <person name="Mondo S."/>
            <person name="Nolan M."/>
            <person name="Ohm R."/>
            <person name="Pangilinan J."/>
            <person name="Park H.-J."/>
            <person name="Ramirez L."/>
            <person name="Alfaro M."/>
            <person name="Sun H."/>
            <person name="Tritt A."/>
            <person name="Yoshinaga Y."/>
            <person name="Zwiers L.-H."/>
            <person name="Turgeon B."/>
            <person name="Goodwin S."/>
            <person name="Spatafora J."/>
            <person name="Crous P."/>
            <person name="Grigoriev I."/>
        </authorList>
    </citation>
    <scope>NUCLEOTIDE SEQUENCE [LARGE SCALE GENOMIC DNA]</scope>
    <source>
        <strain evidence="11">CBS 304.66</strain>
    </source>
</reference>
<keyword evidence="11" id="KW-1185">Reference proteome</keyword>
<evidence type="ECO:0000256" key="2">
    <source>
        <dbReference type="ARBA" id="ARBA00022664"/>
    </source>
</evidence>
<evidence type="ECO:0000313" key="10">
    <source>
        <dbReference type="EMBL" id="KAF2264586.1"/>
    </source>
</evidence>
<protein>
    <recommendedName>
        <fullName evidence="9">RRM domain-containing protein</fullName>
    </recommendedName>
</protein>
<accession>A0A9P4K9H8</accession>
<evidence type="ECO:0000256" key="5">
    <source>
        <dbReference type="ARBA" id="ARBA00023187"/>
    </source>
</evidence>
<dbReference type="GO" id="GO:0003723">
    <property type="term" value="F:RNA binding"/>
    <property type="evidence" value="ECO:0007669"/>
    <property type="project" value="UniProtKB-UniRule"/>
</dbReference>
<feature type="region of interest" description="Disordered" evidence="8">
    <location>
        <begin position="353"/>
        <end position="379"/>
    </location>
</feature>
<comment type="similarity">
    <text evidence="1">Belongs to the HTATSF1 family.</text>
</comment>
<dbReference type="InterPro" id="IPR034393">
    <property type="entry name" value="TatSF1-like"/>
</dbReference>
<dbReference type="GO" id="GO:0005684">
    <property type="term" value="C:U2-type spliceosomal complex"/>
    <property type="evidence" value="ECO:0007669"/>
    <property type="project" value="TreeGrafter"/>
</dbReference>
<name>A0A9P4K9H8_9PLEO</name>
<dbReference type="EMBL" id="ML986615">
    <property type="protein sequence ID" value="KAF2264586.1"/>
    <property type="molecule type" value="Genomic_DNA"/>
</dbReference>
<dbReference type="PANTHER" id="PTHR15608:SF0">
    <property type="entry name" value="HIV TAT-SPECIFIC FACTOR 1"/>
    <property type="match status" value="1"/>
</dbReference>
<keyword evidence="3" id="KW-0677">Repeat</keyword>
<comment type="caution">
    <text evidence="10">The sequence shown here is derived from an EMBL/GenBank/DDBJ whole genome shotgun (WGS) entry which is preliminary data.</text>
</comment>
<dbReference type="InterPro" id="IPR035979">
    <property type="entry name" value="RBD_domain_sf"/>
</dbReference>
<feature type="region of interest" description="Disordered" evidence="8">
    <location>
        <begin position="78"/>
        <end position="97"/>
    </location>
</feature>
<dbReference type="FunFam" id="3.30.70.330:FF:000105">
    <property type="entry name" value="HIV Tat-specific factor 1 homolog"/>
    <property type="match status" value="1"/>
</dbReference>
<dbReference type="Gene3D" id="3.30.70.330">
    <property type="match status" value="2"/>
</dbReference>
<feature type="coiled-coil region" evidence="7">
    <location>
        <begin position="216"/>
        <end position="243"/>
    </location>
</feature>
<dbReference type="Proteomes" id="UP000800093">
    <property type="component" value="Unassembled WGS sequence"/>
</dbReference>
<dbReference type="PROSITE" id="PS50102">
    <property type="entry name" value="RRM"/>
    <property type="match status" value="1"/>
</dbReference>
<evidence type="ECO:0000256" key="6">
    <source>
        <dbReference type="PROSITE-ProRule" id="PRU00176"/>
    </source>
</evidence>
<gene>
    <name evidence="10" type="ORF">CC78DRAFT_463443</name>
</gene>
<evidence type="ECO:0000256" key="8">
    <source>
        <dbReference type="SAM" id="MobiDB-lite"/>
    </source>
</evidence>
<feature type="region of interest" description="Disordered" evidence="8">
    <location>
        <begin position="1"/>
        <end position="26"/>
    </location>
</feature>
<dbReference type="GO" id="GO:0000398">
    <property type="term" value="P:mRNA splicing, via spliceosome"/>
    <property type="evidence" value="ECO:0007669"/>
    <property type="project" value="UniProtKB-ARBA"/>
</dbReference>
<dbReference type="OrthoDB" id="10258585at2759"/>
<dbReference type="Pfam" id="PF00076">
    <property type="entry name" value="RRM_1"/>
    <property type="match status" value="1"/>
</dbReference>
<proteinExistence type="inferred from homology"/>
<evidence type="ECO:0000313" key="11">
    <source>
        <dbReference type="Proteomes" id="UP000800093"/>
    </source>
</evidence>
<evidence type="ECO:0000259" key="9">
    <source>
        <dbReference type="PROSITE" id="PS50102"/>
    </source>
</evidence>
<keyword evidence="7" id="KW-0175">Coiled coil</keyword>
<feature type="domain" description="RRM" evidence="9">
    <location>
        <begin position="117"/>
        <end position="205"/>
    </location>
</feature>
<feature type="compositionally biased region" description="Polar residues" evidence="8">
    <location>
        <begin position="1"/>
        <end position="15"/>
    </location>
</feature>
<dbReference type="InterPro" id="IPR012677">
    <property type="entry name" value="Nucleotide-bd_a/b_plait_sf"/>
</dbReference>
<evidence type="ECO:0000256" key="7">
    <source>
        <dbReference type="SAM" id="Coils"/>
    </source>
</evidence>
<dbReference type="SMART" id="SM00360">
    <property type="entry name" value="RRM"/>
    <property type="match status" value="1"/>
</dbReference>
<feature type="compositionally biased region" description="Basic and acidic residues" evidence="8">
    <location>
        <begin position="79"/>
        <end position="89"/>
    </location>
</feature>